<dbReference type="InterPro" id="IPR035810">
    <property type="entry name" value="PEBP_euk"/>
</dbReference>
<dbReference type="EMBL" id="QEFC01002722">
    <property type="protein sequence ID" value="KAE9451158.1"/>
    <property type="molecule type" value="Genomic_DNA"/>
</dbReference>
<keyword evidence="2" id="KW-1185">Reference proteome</keyword>
<dbReference type="PANTHER" id="PTHR11362:SF9">
    <property type="entry name" value="PROTEIN FLOWERING LOCUS T-RELATED"/>
    <property type="match status" value="1"/>
</dbReference>
<dbReference type="SUPFAM" id="SSF49777">
    <property type="entry name" value="PEBP-like"/>
    <property type="match status" value="1"/>
</dbReference>
<dbReference type="InterPro" id="IPR036610">
    <property type="entry name" value="PEBP-like_sf"/>
</dbReference>
<accession>A0A6A4L974</accession>
<gene>
    <name evidence="1" type="ORF">C3L33_16931</name>
</gene>
<feature type="non-terminal residue" evidence="1">
    <location>
        <position position="1"/>
    </location>
</feature>
<evidence type="ECO:0000313" key="2">
    <source>
        <dbReference type="Proteomes" id="UP000428333"/>
    </source>
</evidence>
<dbReference type="Proteomes" id="UP000428333">
    <property type="component" value="Linkage Group LG10"/>
</dbReference>
<comment type="caution">
    <text evidence="1">The sequence shown here is derived from an EMBL/GenBank/DDBJ whole genome shotgun (WGS) entry which is preliminary data.</text>
</comment>
<proteinExistence type="predicted"/>
<reference evidence="1 2" key="1">
    <citation type="journal article" date="2019" name="Genome Biol. Evol.">
        <title>The Rhododendron genome and chromosomal organization provide insight into shared whole-genome duplications across the heath family (Ericaceae).</title>
        <authorList>
            <person name="Soza V.L."/>
            <person name="Lindsley D."/>
            <person name="Waalkes A."/>
            <person name="Ramage E."/>
            <person name="Patwardhan R.P."/>
            <person name="Burton J.N."/>
            <person name="Adey A."/>
            <person name="Kumar A."/>
            <person name="Qiu R."/>
            <person name="Shendure J."/>
            <person name="Hall B."/>
        </authorList>
    </citation>
    <scope>NUCLEOTIDE SEQUENCE [LARGE SCALE GENOMIC DNA]</scope>
    <source>
        <strain evidence="1">RSF 1966-606</strain>
    </source>
</reference>
<dbReference type="PANTHER" id="PTHR11362">
    <property type="entry name" value="PHOSPHATIDYLETHANOLAMINE-BINDING PROTEIN"/>
    <property type="match status" value="1"/>
</dbReference>
<sequence>MRGSRDQRDSLVLGRVIGDVLDHFERSVNLRITYDASSSGGSSSSNGREVTIGGQELMCYESPRPSVGIHRFVFVLFRQLGRETVFAPRWRQNFNTREFAELYNLGDPVAATYFNCQRETGSGGRRRP</sequence>
<organism evidence="1 2">
    <name type="scientific">Rhododendron williamsianum</name>
    <dbReference type="NCBI Taxonomy" id="262921"/>
    <lineage>
        <taxon>Eukaryota</taxon>
        <taxon>Viridiplantae</taxon>
        <taxon>Streptophyta</taxon>
        <taxon>Embryophyta</taxon>
        <taxon>Tracheophyta</taxon>
        <taxon>Spermatophyta</taxon>
        <taxon>Magnoliopsida</taxon>
        <taxon>eudicotyledons</taxon>
        <taxon>Gunneridae</taxon>
        <taxon>Pentapetalae</taxon>
        <taxon>asterids</taxon>
        <taxon>Ericales</taxon>
        <taxon>Ericaceae</taxon>
        <taxon>Ericoideae</taxon>
        <taxon>Rhodoreae</taxon>
        <taxon>Rhododendron</taxon>
    </lineage>
</organism>
<dbReference type="Gene3D" id="3.90.280.10">
    <property type="entry name" value="PEBP-like"/>
    <property type="match status" value="1"/>
</dbReference>
<evidence type="ECO:0008006" key="3">
    <source>
        <dbReference type="Google" id="ProtNLM"/>
    </source>
</evidence>
<dbReference type="AlphaFoldDB" id="A0A6A4L974"/>
<evidence type="ECO:0000313" key="1">
    <source>
        <dbReference type="EMBL" id="KAE9451158.1"/>
    </source>
</evidence>
<protein>
    <recommendedName>
        <fullName evidence="3">Flowering locus T</fullName>
    </recommendedName>
</protein>
<dbReference type="OrthoDB" id="2506647at2759"/>
<name>A0A6A4L974_9ERIC</name>